<evidence type="ECO:0000313" key="2">
    <source>
        <dbReference type="EMBL" id="KAK3498863.1"/>
    </source>
</evidence>
<protein>
    <submittedName>
        <fullName evidence="2">Uncharacterized protein</fullName>
    </submittedName>
</protein>
<gene>
    <name evidence="2" type="ORF">B0T23DRAFT_400589</name>
</gene>
<comment type="caution">
    <text evidence="2">The sequence shown here is derived from an EMBL/GenBank/DDBJ whole genome shotgun (WGS) entry which is preliminary data.</text>
</comment>
<dbReference type="Proteomes" id="UP001285908">
    <property type="component" value="Unassembled WGS sequence"/>
</dbReference>
<reference evidence="2 3" key="1">
    <citation type="journal article" date="2023" name="Mol. Phylogenet. Evol.">
        <title>Genome-scale phylogeny and comparative genomics of the fungal order Sordariales.</title>
        <authorList>
            <person name="Hensen N."/>
            <person name="Bonometti L."/>
            <person name="Westerberg I."/>
            <person name="Brannstrom I.O."/>
            <person name="Guillou S."/>
            <person name="Cros-Aarteil S."/>
            <person name="Calhoun S."/>
            <person name="Haridas S."/>
            <person name="Kuo A."/>
            <person name="Mondo S."/>
            <person name="Pangilinan J."/>
            <person name="Riley R."/>
            <person name="LaButti K."/>
            <person name="Andreopoulos B."/>
            <person name="Lipzen A."/>
            <person name="Chen C."/>
            <person name="Yan M."/>
            <person name="Daum C."/>
            <person name="Ng V."/>
            <person name="Clum A."/>
            <person name="Steindorff A."/>
            <person name="Ohm R.A."/>
            <person name="Martin F."/>
            <person name="Silar P."/>
            <person name="Natvig D.O."/>
            <person name="Lalanne C."/>
            <person name="Gautier V."/>
            <person name="Ament-Velasquez S.L."/>
            <person name="Kruys A."/>
            <person name="Hutchinson M.I."/>
            <person name="Powell A.J."/>
            <person name="Barry K."/>
            <person name="Miller A.N."/>
            <person name="Grigoriev I.V."/>
            <person name="Debuchy R."/>
            <person name="Gladieux P."/>
            <person name="Hiltunen Thoren M."/>
            <person name="Johannesson H."/>
        </authorList>
    </citation>
    <scope>NUCLEOTIDE SEQUENCE [LARGE SCALE GENOMIC DNA]</scope>
    <source>
        <strain evidence="2 3">FGSC 10403</strain>
    </source>
</reference>
<proteinExistence type="predicted"/>
<feature type="region of interest" description="Disordered" evidence="1">
    <location>
        <begin position="1"/>
        <end position="78"/>
    </location>
</feature>
<dbReference type="GeneID" id="87876127"/>
<name>A0AAJ0MUM5_9PEZI</name>
<feature type="compositionally biased region" description="Basic residues" evidence="1">
    <location>
        <begin position="10"/>
        <end position="22"/>
    </location>
</feature>
<organism evidence="2 3">
    <name type="scientific">Neurospora hispaniola</name>
    <dbReference type="NCBI Taxonomy" id="588809"/>
    <lineage>
        <taxon>Eukaryota</taxon>
        <taxon>Fungi</taxon>
        <taxon>Dikarya</taxon>
        <taxon>Ascomycota</taxon>
        <taxon>Pezizomycotina</taxon>
        <taxon>Sordariomycetes</taxon>
        <taxon>Sordariomycetidae</taxon>
        <taxon>Sordariales</taxon>
        <taxon>Sordariaceae</taxon>
        <taxon>Neurospora</taxon>
    </lineage>
</organism>
<evidence type="ECO:0000313" key="3">
    <source>
        <dbReference type="Proteomes" id="UP001285908"/>
    </source>
</evidence>
<accession>A0AAJ0MUM5</accession>
<dbReference type="EMBL" id="JAULSX010000001">
    <property type="protein sequence ID" value="KAK3498863.1"/>
    <property type="molecule type" value="Genomic_DNA"/>
</dbReference>
<sequence length="131" mass="14676">MERDESSLRAPKHGKARGKPVRMTRPGRQILWGRLGLGEGPRSTLHEGGQQGGGDETKKGAERPSGTRRRKVEATTNDEGGRSIWRGVYFDVIGGPVDEAALAVTQTWERLKKEWKPWKETWVFGLAARLR</sequence>
<keyword evidence="3" id="KW-1185">Reference proteome</keyword>
<dbReference type="AlphaFoldDB" id="A0AAJ0MUM5"/>
<dbReference type="RefSeq" id="XP_062696496.1">
    <property type="nucleotide sequence ID" value="XM_062838505.1"/>
</dbReference>
<evidence type="ECO:0000256" key="1">
    <source>
        <dbReference type="SAM" id="MobiDB-lite"/>
    </source>
</evidence>